<feature type="chain" id="PRO_5014227049" description="LysM domain-containing protein" evidence="3">
    <location>
        <begin position="22"/>
        <end position="99"/>
    </location>
</feature>
<dbReference type="Proteomes" id="UP000190744">
    <property type="component" value="Unassembled WGS sequence"/>
</dbReference>
<dbReference type="EMBL" id="CDHK01000009">
    <property type="protein sequence ID" value="CEJ60715.1"/>
    <property type="molecule type" value="Genomic_DNA"/>
</dbReference>
<dbReference type="AlphaFoldDB" id="A0A0F7TZ53"/>
<keyword evidence="1" id="KW-0147">Chitin-binding</keyword>
<dbReference type="Proteomes" id="UP000042958">
    <property type="component" value="Unassembled WGS sequence"/>
</dbReference>
<evidence type="ECO:0000313" key="7">
    <source>
        <dbReference type="Proteomes" id="UP000042958"/>
    </source>
</evidence>
<dbReference type="OrthoDB" id="5985073at2759"/>
<evidence type="ECO:0000256" key="2">
    <source>
        <dbReference type="ARBA" id="ARBA00023026"/>
    </source>
</evidence>
<reference evidence="8" key="4">
    <citation type="submission" date="2015-09" db="EMBL/GenBank/DDBJ databases">
        <authorList>
            <person name="Fill T.P."/>
            <person name="Baretta J.F."/>
            <person name="de Almeida L.G."/>
            <person name="Rocha M."/>
            <person name="de Souza D.H."/>
            <person name="Malavazi I."/>
            <person name="Cerdeira L.T."/>
            <person name="Hong H."/>
            <person name="Samborskyy M."/>
            <person name="de Vasconcelos A.T."/>
            <person name="Leadlay P."/>
            <person name="Rodrigues-Filho E."/>
        </authorList>
    </citation>
    <scope>NUCLEOTIDE SEQUENCE [LARGE SCALE GENOMIC DNA]</scope>
    <source>
        <strain evidence="8">LaBioMMi 136</strain>
    </source>
</reference>
<evidence type="ECO:0000256" key="3">
    <source>
        <dbReference type="SAM" id="SignalP"/>
    </source>
</evidence>
<proteinExistence type="predicted"/>
<sequence length="99" mass="10859">MSLSISKAILLAIGLAASGLATDVKESNVERDASVRNCVAFYRVAAGNDCFEIRDAHPDTFTMEELMEWNPRINRSCTNLLPGQTICIRKLRKDCPSGA</sequence>
<evidence type="ECO:0000256" key="1">
    <source>
        <dbReference type="ARBA" id="ARBA00022669"/>
    </source>
</evidence>
<reference evidence="7" key="2">
    <citation type="journal article" date="2015" name="Genome Announc.">
        <title>Draft genome sequence of the fungus Penicillium brasilianum MG11.</title>
        <authorList>
            <person name="Horn F."/>
            <person name="Linde J."/>
            <person name="Mattern D.J."/>
            <person name="Walther G."/>
            <person name="Guthke R."/>
            <person name="Brakhage A.A."/>
            <person name="Valiante V."/>
        </authorList>
    </citation>
    <scope>NUCLEOTIDE SEQUENCE [LARGE SCALE GENOMIC DNA]</scope>
    <source>
        <strain evidence="7">MG11</strain>
    </source>
</reference>
<protein>
    <recommendedName>
        <fullName evidence="4">LysM domain-containing protein</fullName>
    </recommendedName>
</protein>
<evidence type="ECO:0000313" key="6">
    <source>
        <dbReference type="EMBL" id="OOQ83130.1"/>
    </source>
</evidence>
<dbReference type="InterPro" id="IPR052210">
    <property type="entry name" value="LysM1-like"/>
</dbReference>
<dbReference type="PANTHER" id="PTHR34997:SF1">
    <property type="entry name" value="PEPTIDOGLYCAN-BINDING LYSIN DOMAIN"/>
    <property type="match status" value="1"/>
</dbReference>
<keyword evidence="3" id="KW-0732">Signal</keyword>
<feature type="signal peptide" evidence="3">
    <location>
        <begin position="1"/>
        <end position="21"/>
    </location>
</feature>
<evidence type="ECO:0000259" key="4">
    <source>
        <dbReference type="PROSITE" id="PS51782"/>
    </source>
</evidence>
<gene>
    <name evidence="6" type="ORF">PEBR_36613</name>
    <name evidence="5" type="ORF">PMG11_09278</name>
</gene>
<organism evidence="5 7">
    <name type="scientific">Penicillium brasilianum</name>
    <dbReference type="NCBI Taxonomy" id="104259"/>
    <lineage>
        <taxon>Eukaryota</taxon>
        <taxon>Fungi</taxon>
        <taxon>Dikarya</taxon>
        <taxon>Ascomycota</taxon>
        <taxon>Pezizomycotina</taxon>
        <taxon>Eurotiomycetes</taxon>
        <taxon>Eurotiomycetidae</taxon>
        <taxon>Eurotiales</taxon>
        <taxon>Aspergillaceae</taxon>
        <taxon>Penicillium</taxon>
    </lineage>
</organism>
<evidence type="ECO:0000313" key="5">
    <source>
        <dbReference type="EMBL" id="CEJ60715.1"/>
    </source>
</evidence>
<dbReference type="Gene3D" id="3.10.350.10">
    <property type="entry name" value="LysM domain"/>
    <property type="match status" value="1"/>
</dbReference>
<dbReference type="PROSITE" id="PS51782">
    <property type="entry name" value="LYSM"/>
    <property type="match status" value="1"/>
</dbReference>
<accession>A0A0F7TZ53</accession>
<dbReference type="InterPro" id="IPR036779">
    <property type="entry name" value="LysM_dom_sf"/>
</dbReference>
<reference evidence="6" key="3">
    <citation type="submission" date="2015-09" db="EMBL/GenBank/DDBJ databases">
        <authorList>
            <person name="Jackson K.R."/>
            <person name="Lunt B.L."/>
            <person name="Fisher J.N.B."/>
            <person name="Gardner A.V."/>
            <person name="Bailey M.E."/>
            <person name="Deus L.M."/>
            <person name="Earl A.S."/>
            <person name="Gibby P.D."/>
            <person name="Hartmann K.A."/>
            <person name="Liu J.E."/>
            <person name="Manci A.M."/>
            <person name="Nielsen D.A."/>
            <person name="Solomon M.B."/>
            <person name="Breakwell D.P."/>
            <person name="Burnett S.H."/>
            <person name="Grose J.H."/>
        </authorList>
    </citation>
    <scope>NUCLEOTIDE SEQUENCE [LARGE SCALE GENOMIC DNA]</scope>
    <source>
        <strain evidence="6">LaBioMMi 136</strain>
    </source>
</reference>
<keyword evidence="7" id="KW-1185">Reference proteome</keyword>
<dbReference type="PANTHER" id="PTHR34997">
    <property type="entry name" value="AM15"/>
    <property type="match status" value="1"/>
</dbReference>
<evidence type="ECO:0000313" key="8">
    <source>
        <dbReference type="Proteomes" id="UP000190744"/>
    </source>
</evidence>
<dbReference type="SUPFAM" id="SSF54106">
    <property type="entry name" value="LysM domain"/>
    <property type="match status" value="1"/>
</dbReference>
<dbReference type="InterPro" id="IPR018392">
    <property type="entry name" value="LysM"/>
</dbReference>
<dbReference type="Pfam" id="PF01476">
    <property type="entry name" value="LysM"/>
    <property type="match status" value="1"/>
</dbReference>
<dbReference type="EMBL" id="LJBN01000204">
    <property type="protein sequence ID" value="OOQ83130.1"/>
    <property type="molecule type" value="Genomic_DNA"/>
</dbReference>
<name>A0A0F7TZ53_PENBI</name>
<feature type="domain" description="LysM" evidence="4">
    <location>
        <begin position="40"/>
        <end position="88"/>
    </location>
</feature>
<reference evidence="5" key="1">
    <citation type="submission" date="2014-11" db="EMBL/GenBank/DDBJ databases">
        <authorList>
            <person name="Zhu J."/>
            <person name="Qi W."/>
            <person name="Song R."/>
        </authorList>
    </citation>
    <scope>NUCLEOTIDE SEQUENCE [LARGE SCALE GENOMIC DNA]</scope>
</reference>
<dbReference type="GO" id="GO:0008061">
    <property type="term" value="F:chitin binding"/>
    <property type="evidence" value="ECO:0007669"/>
    <property type="project" value="UniProtKB-KW"/>
</dbReference>
<keyword evidence="2" id="KW-0843">Virulence</keyword>